<dbReference type="EMBL" id="JBHFNT010000320">
    <property type="protein sequence ID" value="MFB2839763.1"/>
    <property type="molecule type" value="Genomic_DNA"/>
</dbReference>
<organism evidence="2 3">
    <name type="scientific">Floridaenema evergladense BLCC-F167</name>
    <dbReference type="NCBI Taxonomy" id="3153639"/>
    <lineage>
        <taxon>Bacteria</taxon>
        <taxon>Bacillati</taxon>
        <taxon>Cyanobacteriota</taxon>
        <taxon>Cyanophyceae</taxon>
        <taxon>Oscillatoriophycideae</taxon>
        <taxon>Aerosakkonematales</taxon>
        <taxon>Aerosakkonemataceae</taxon>
        <taxon>Floridanema</taxon>
        <taxon>Floridanema evergladense</taxon>
    </lineage>
</organism>
<proteinExistence type="predicted"/>
<gene>
    <name evidence="2" type="ORF">ACE1CA_35180</name>
</gene>
<accession>A0ABV4WYT0</accession>
<dbReference type="RefSeq" id="WP_413282027.1">
    <property type="nucleotide sequence ID" value="NZ_JBHFNT010000320.1"/>
</dbReference>
<evidence type="ECO:0000313" key="3">
    <source>
        <dbReference type="Proteomes" id="UP001576780"/>
    </source>
</evidence>
<dbReference type="InterPro" id="IPR011600">
    <property type="entry name" value="Pept_C14_caspase"/>
</dbReference>
<keyword evidence="3" id="KW-1185">Reference proteome</keyword>
<comment type="caution">
    <text evidence="2">The sequence shown here is derived from an EMBL/GenBank/DDBJ whole genome shotgun (WGS) entry which is preliminary data.</text>
</comment>
<feature type="domain" description="Peptidase C14 caspase" evidence="1">
    <location>
        <begin position="9"/>
        <end position="300"/>
    </location>
</feature>
<dbReference type="PANTHER" id="PTHR48104">
    <property type="entry name" value="METACASPASE-4"/>
    <property type="match status" value="1"/>
</dbReference>
<sequence>MTNQTPNFYALLIGIDFYFPYTSPEGTYRNLQGCVRDINHVETYLKDTFNLTPDQIIKLTATASENPQQPKEPPELLPTYENIVTKFQEVTAIAQPQDQVYIHYSGHGGRAKTIYENLKGIGGLDEGLVPTDIGLPNSCYLRDLELAKLLEDMVEKNLVVTMVLDSCHSGGATRDIQGDDRVRGGGFIDTTPRPTDSLVASVDKLTQNWQTLCANSRNIKVVNGLLPEPKGYTLIAACRDNELAYEDVFKGTERNGALTYFLLQELRKSGKEIGAKVLFDRISNLVHNRFDRQTPILLGETKKTFFGGQSVNLYGSNLNRSIPSGSFVNRSIAVMQVDISKNRIKLQAGEANGIKKGAEFDIFPYGTTDFNQPENRVASVKVVEVGASNCWAEVTALFGSNLPRGIGILPEGMIQEGSPAIPLTPGIKQIRKVRLLLPSVLPKIPNLNIALLPAILQSKKQQVEGHRWIEFCSEDTESEEIDYFVSLTSEGEYIILDADKEPIKYFLFPVKADEPKAIETLINRLIHFAKYQSTLELDNEDFTAPLNGKVKVELIKSVKRQPVVLNAEGKVPVLEVDEKVSLLITNESNRTLNITALFLQANLSIDQLYPKGAPYEVVEPRQQIRVTLELELPENYQEGIDVIKVFATLDGTDFKILELPALDRSRKGFGNQTPSNALEQLLSAVVDENNPQRNIKVVTYAYEEWTTEQVKLIVKRNID</sequence>
<dbReference type="Pfam" id="PF00656">
    <property type="entry name" value="Peptidase_C14"/>
    <property type="match status" value="1"/>
</dbReference>
<dbReference type="Gene3D" id="3.40.50.1460">
    <property type="match status" value="1"/>
</dbReference>
<reference evidence="2 3" key="1">
    <citation type="submission" date="2024-09" db="EMBL/GenBank/DDBJ databases">
        <title>Floridaenema gen nov. (Aerosakkonemataceae, Aerosakkonematales ord. nov., Cyanobacteria) from benthic tropical and subtropical fresh waters, with the description of four new species.</title>
        <authorList>
            <person name="Moretto J.A."/>
            <person name="Berthold D.E."/>
            <person name="Lefler F.W."/>
            <person name="Huang I.-S."/>
            <person name="Laughinghouse H. IV."/>
        </authorList>
    </citation>
    <scope>NUCLEOTIDE SEQUENCE [LARGE SCALE GENOMIC DNA]</scope>
    <source>
        <strain evidence="2 3">BLCC-F167</strain>
    </source>
</reference>
<protein>
    <submittedName>
        <fullName evidence="2">Caspase family protein</fullName>
    </submittedName>
</protein>
<dbReference type="Proteomes" id="UP001576780">
    <property type="component" value="Unassembled WGS sequence"/>
</dbReference>
<name>A0ABV4WYT0_9CYAN</name>
<dbReference type="PANTHER" id="PTHR48104:SF30">
    <property type="entry name" value="METACASPASE-1"/>
    <property type="match status" value="1"/>
</dbReference>
<dbReference type="InterPro" id="IPR050452">
    <property type="entry name" value="Metacaspase"/>
</dbReference>
<evidence type="ECO:0000259" key="1">
    <source>
        <dbReference type="Pfam" id="PF00656"/>
    </source>
</evidence>
<evidence type="ECO:0000313" key="2">
    <source>
        <dbReference type="EMBL" id="MFB2839763.1"/>
    </source>
</evidence>